<protein>
    <recommendedName>
        <fullName evidence="4">Tetratricopeptide repeat protein</fullName>
    </recommendedName>
</protein>
<dbReference type="PROSITE" id="PS50005">
    <property type="entry name" value="TPR"/>
    <property type="match status" value="1"/>
</dbReference>
<keyword evidence="1" id="KW-0802">TPR repeat</keyword>
<keyword evidence="3" id="KW-1185">Reference proteome</keyword>
<sequence>MMSTYKLLILLLFIAFYSCDSKKVTDIKDYKAFLIQNGDNSVAKEDIAFWTNKLDKTPNEYLYMVKRANAYTNLFSATGKIDYLIDAENDLVNANTLTNYNTSGCLKALAHNYISQHRFKEAHTLLKKAEVLGEKLRGTQKMLFDVNLELGNSTEAEKYLNKIKNFSDFDYLIRLSKWEDHNGNLDSAITYMERATKISESSNTTSLKQWSYTNLADFYGHAGKIDLSYHYYIKALELNPNDAYAKKGIAWIVYSHEKNPEAALNLLNHISSYYYAPDYSLFKAEIAEFIGDEDLKQKAYKTYMSEGNNRLYGDMYNKYNALLYADEMEKPKKAIEIAMYEVKNRPTAQSYDLLAWSYFKDGNLEEANTIVEKHIAGKTSEPDVLYHMAEIYKAVGKTDKVSPLKEELLASIYELGPLAETKIVQL</sequence>
<proteinExistence type="predicted"/>
<dbReference type="Pfam" id="PF13181">
    <property type="entry name" value="TPR_8"/>
    <property type="match status" value="1"/>
</dbReference>
<dbReference type="InterPro" id="IPR019734">
    <property type="entry name" value="TPR_rpt"/>
</dbReference>
<evidence type="ECO:0000256" key="1">
    <source>
        <dbReference type="PROSITE-ProRule" id="PRU00339"/>
    </source>
</evidence>
<dbReference type="EMBL" id="BMDQ01000003">
    <property type="protein sequence ID" value="GGI57997.1"/>
    <property type="molecule type" value="Genomic_DNA"/>
</dbReference>
<dbReference type="RefSeq" id="WP_308694214.1">
    <property type="nucleotide sequence ID" value="NZ_BMDQ01000003.1"/>
</dbReference>
<evidence type="ECO:0000313" key="2">
    <source>
        <dbReference type="EMBL" id="GGI57997.1"/>
    </source>
</evidence>
<dbReference type="PROSITE" id="PS51257">
    <property type="entry name" value="PROKAR_LIPOPROTEIN"/>
    <property type="match status" value="1"/>
</dbReference>
<dbReference type="Proteomes" id="UP000624701">
    <property type="component" value="Unassembled WGS sequence"/>
</dbReference>
<evidence type="ECO:0008006" key="4">
    <source>
        <dbReference type="Google" id="ProtNLM"/>
    </source>
</evidence>
<feature type="repeat" description="TPR" evidence="1">
    <location>
        <begin position="209"/>
        <end position="242"/>
    </location>
</feature>
<gene>
    <name evidence="2" type="ORF">GCM10011444_23060</name>
</gene>
<reference evidence="3" key="1">
    <citation type="journal article" date="2019" name="Int. J. Syst. Evol. Microbiol.">
        <title>The Global Catalogue of Microorganisms (GCM) 10K type strain sequencing project: providing services to taxonomists for standard genome sequencing and annotation.</title>
        <authorList>
            <consortium name="The Broad Institute Genomics Platform"/>
            <consortium name="The Broad Institute Genome Sequencing Center for Infectious Disease"/>
            <person name="Wu L."/>
            <person name="Ma J."/>
        </authorList>
    </citation>
    <scope>NUCLEOTIDE SEQUENCE [LARGE SCALE GENOMIC DNA]</scope>
    <source>
        <strain evidence="3">CCM 8681</strain>
    </source>
</reference>
<accession>A0ABQ2C1R7</accession>
<comment type="caution">
    <text evidence="2">The sequence shown here is derived from an EMBL/GenBank/DDBJ whole genome shotgun (WGS) entry which is preliminary data.</text>
</comment>
<name>A0ABQ2C1R7_9FLAO</name>
<dbReference type="Gene3D" id="1.25.40.10">
    <property type="entry name" value="Tetratricopeptide repeat domain"/>
    <property type="match status" value="3"/>
</dbReference>
<evidence type="ECO:0000313" key="3">
    <source>
        <dbReference type="Proteomes" id="UP000624701"/>
    </source>
</evidence>
<organism evidence="2 3">
    <name type="scientific">Winogradskyella haliclonae</name>
    <dbReference type="NCBI Taxonomy" id="2048558"/>
    <lineage>
        <taxon>Bacteria</taxon>
        <taxon>Pseudomonadati</taxon>
        <taxon>Bacteroidota</taxon>
        <taxon>Flavobacteriia</taxon>
        <taxon>Flavobacteriales</taxon>
        <taxon>Flavobacteriaceae</taxon>
        <taxon>Winogradskyella</taxon>
    </lineage>
</organism>
<dbReference type="SUPFAM" id="SSF48452">
    <property type="entry name" value="TPR-like"/>
    <property type="match status" value="1"/>
</dbReference>
<dbReference type="InterPro" id="IPR011990">
    <property type="entry name" value="TPR-like_helical_dom_sf"/>
</dbReference>